<dbReference type="CDD" id="cd04401">
    <property type="entry name" value="RhoGAP_fMSB1"/>
    <property type="match status" value="1"/>
</dbReference>
<reference evidence="4 5" key="1">
    <citation type="journal article" date="2023" name="Elife">
        <title>Identification of key yeast species and microbe-microbe interactions impacting larval growth of Drosophila in the wild.</title>
        <authorList>
            <person name="Mure A."/>
            <person name="Sugiura Y."/>
            <person name="Maeda R."/>
            <person name="Honda K."/>
            <person name="Sakurai N."/>
            <person name="Takahashi Y."/>
            <person name="Watada M."/>
            <person name="Katoh T."/>
            <person name="Gotoh A."/>
            <person name="Gotoh Y."/>
            <person name="Taniguchi I."/>
            <person name="Nakamura K."/>
            <person name="Hayashi T."/>
            <person name="Katayama T."/>
            <person name="Uemura T."/>
            <person name="Hattori Y."/>
        </authorList>
    </citation>
    <scope>NUCLEOTIDE SEQUENCE [LARGE SCALE GENOMIC DNA]</scope>
    <source>
        <strain evidence="4 5">PK-24</strain>
    </source>
</reference>
<accession>A0AAV5R061</accession>
<dbReference type="GO" id="GO:0005935">
    <property type="term" value="C:cellular bud neck"/>
    <property type="evidence" value="ECO:0007669"/>
    <property type="project" value="TreeGrafter"/>
</dbReference>
<feature type="compositionally biased region" description="Polar residues" evidence="2">
    <location>
        <begin position="571"/>
        <end position="583"/>
    </location>
</feature>
<dbReference type="Pfam" id="PF08101">
    <property type="entry name" value="Msb1-Mug8_dom"/>
    <property type="match status" value="1"/>
</dbReference>
<feature type="region of interest" description="Disordered" evidence="2">
    <location>
        <begin position="916"/>
        <end position="943"/>
    </location>
</feature>
<evidence type="ECO:0000256" key="1">
    <source>
        <dbReference type="SAM" id="Coils"/>
    </source>
</evidence>
<gene>
    <name evidence="4" type="ORF">DAPK24_009580</name>
</gene>
<feature type="compositionally biased region" description="Basic and acidic residues" evidence="2">
    <location>
        <begin position="825"/>
        <end position="838"/>
    </location>
</feature>
<feature type="compositionally biased region" description="Polar residues" evidence="2">
    <location>
        <begin position="1079"/>
        <end position="1093"/>
    </location>
</feature>
<organism evidence="4 5">
    <name type="scientific">Pichia kluyveri</name>
    <name type="common">Yeast</name>
    <dbReference type="NCBI Taxonomy" id="36015"/>
    <lineage>
        <taxon>Eukaryota</taxon>
        <taxon>Fungi</taxon>
        <taxon>Dikarya</taxon>
        <taxon>Ascomycota</taxon>
        <taxon>Saccharomycotina</taxon>
        <taxon>Pichiomycetes</taxon>
        <taxon>Pichiales</taxon>
        <taxon>Pichiaceae</taxon>
        <taxon>Pichia</taxon>
    </lineage>
</organism>
<proteinExistence type="predicted"/>
<dbReference type="InterPro" id="IPR037508">
    <property type="entry name" value="Msb1/Mug8"/>
</dbReference>
<feature type="region of interest" description="Disordered" evidence="2">
    <location>
        <begin position="974"/>
        <end position="1050"/>
    </location>
</feature>
<feature type="region of interest" description="Disordered" evidence="2">
    <location>
        <begin position="731"/>
        <end position="860"/>
    </location>
</feature>
<feature type="compositionally biased region" description="Polar residues" evidence="2">
    <location>
        <begin position="1181"/>
        <end position="1196"/>
    </location>
</feature>
<comment type="caution">
    <text evidence="4">The sequence shown here is derived from an EMBL/GenBank/DDBJ whole genome shotgun (WGS) entry which is preliminary data.</text>
</comment>
<keyword evidence="5" id="KW-1185">Reference proteome</keyword>
<feature type="region of interest" description="Disordered" evidence="2">
    <location>
        <begin position="1079"/>
        <end position="1205"/>
    </location>
</feature>
<feature type="compositionally biased region" description="Basic and acidic residues" evidence="2">
    <location>
        <begin position="974"/>
        <end position="983"/>
    </location>
</feature>
<dbReference type="EMBL" id="BTGB01000001">
    <property type="protein sequence ID" value="GMM44383.1"/>
    <property type="molecule type" value="Genomic_DNA"/>
</dbReference>
<dbReference type="Proteomes" id="UP001378960">
    <property type="component" value="Unassembled WGS sequence"/>
</dbReference>
<protein>
    <submittedName>
        <fullName evidence="4">Msb1 protein</fullName>
    </submittedName>
</protein>
<feature type="compositionally biased region" description="Basic and acidic residues" evidence="2">
    <location>
        <begin position="521"/>
        <end position="537"/>
    </location>
</feature>
<dbReference type="PANTHER" id="PTHR28093">
    <property type="entry name" value="MORPHOGENESIS-RELATED PROTEIN MSB1"/>
    <property type="match status" value="1"/>
</dbReference>
<dbReference type="AlphaFoldDB" id="A0AAV5R061"/>
<feature type="compositionally biased region" description="Polar residues" evidence="2">
    <location>
        <begin position="679"/>
        <end position="691"/>
    </location>
</feature>
<sequence>MKKKGIPLIPSFIVSDSVKMGESKTDSSFMYCPDVTDDKLDDFKKSYKPKTDDQYIEEKEFDITFERKNVKDLIHLITSELKRKGTKVPLLILPFRPKQHDADLKKFLNTIFVKGMPIKEDEAKEIIKSANEYILMGALKFIWCRLPGKAIIGWKAYTEFVKMEDKSSFPDKAFLEFMPNCLSSGAHASIVYDFFDLIVALILNSKENLMTAKKLSKLCGLWAFSPVKSKNDGIPSFQRGLYEWIPAGDAMFHLLLAFVKSMPPNGDLDKLPRIFQNLLKSTEYPPPITASSIEASKNLQEIPMVTIRSTNPSKNPFELLNRVNKTLKFDDPTLFYTREDYLLLKRVFKDKNEISDKLSAEGARLLDNLCLYDSDLICDGKDKSALKFKLVPGWSTDMTSRERMSSKKDATEYFTAVIGRVTIEDYFIWTWLASLGIEQTDLKKKTFGKTYIMEVELAEGFRKWIIVEEQDLARDGYDLELELKQEKLKQLEQEIKKAELEAKRIKKQALLDAERVEIERHEAKKKQEEKDMLEKKMKQAPPPLPKKDYGTNKETSSQTSKIRKPPPSITVPESSSIIEKTNPNTLASDQIRISLPNLDEESTFLNFDTLGIDFNFDSGENSVIPKLPKSKVLPTVTYNKVAENSSSANYNNYETSFNDKIPERSPRRRAGKVVGTYNPYPQNANSPQINRNGDLVSDGNARNINQTYDSQEKHISSQDNYPANYLAYTRSPLIDHSPPRTYSPNREHLSPRTYSPNREQSPPRSYSPPRSNYPPRANLPPTVYSPPHSSSPLRSPEPSNPYLAENQRSPVINEVPTTLPNQRVEILRDQSRSPDSYHSDSNISYETNPTPKLNLRSPKTIPILPPPEICDERFSADKRAINSAPITNKQLETEFEDLEAEFKNCMNHLDAQKSEYGEARKVSNSRIRKAPPPPSMSMKESVVSRSSSVYPASTVETGKPKGVSKYLSVIPDDKISDHSRESSNHSSNSNTYSSNNAYYTGKNSPMSKNSNSDHSYSPNSGTSKSNITSLKMQPFPQSSFSSEPVHYSHDQEIGQRIHVSNNSAGKIPTQYYSPQVQNHNQFSSAKPPNNSIQMKKDTRKSMPPPSRGQMYPPPPQGQPPSGYPQYPTPPQGYPPYPLQGYPPYPPQGYPPQGYPPYPPQGYPPYPPQGYPPYPSQGIPQSAKNPSYSNNIINSMPPSGKIDKLHGPQAVNKKNARNAFMGGGFGI</sequence>
<evidence type="ECO:0000259" key="3">
    <source>
        <dbReference type="Pfam" id="PF08101"/>
    </source>
</evidence>
<dbReference type="GO" id="GO:0005934">
    <property type="term" value="C:cellular bud tip"/>
    <property type="evidence" value="ECO:0007669"/>
    <property type="project" value="TreeGrafter"/>
</dbReference>
<dbReference type="InterPro" id="IPR012965">
    <property type="entry name" value="Msb1/Mug8_dom"/>
</dbReference>
<feature type="compositionally biased region" description="Low complexity" evidence="2">
    <location>
        <begin position="762"/>
        <end position="776"/>
    </location>
</feature>
<feature type="compositionally biased region" description="Polar residues" evidence="2">
    <location>
        <begin position="839"/>
        <end position="851"/>
    </location>
</feature>
<feature type="compositionally biased region" description="Polar residues" evidence="2">
    <location>
        <begin position="997"/>
        <end position="1031"/>
    </location>
</feature>
<feature type="coiled-coil region" evidence="1">
    <location>
        <begin position="888"/>
        <end position="915"/>
    </location>
</feature>
<feature type="compositionally biased region" description="Pro residues" evidence="2">
    <location>
        <begin position="1102"/>
        <end position="1174"/>
    </location>
</feature>
<feature type="compositionally biased region" description="Low complexity" evidence="2">
    <location>
        <begin position="1033"/>
        <end position="1042"/>
    </location>
</feature>
<name>A0AAV5R061_PICKL</name>
<feature type="domain" description="Meiotically up-regulated protein Msb1/Mug8" evidence="3">
    <location>
        <begin position="65"/>
        <end position="470"/>
    </location>
</feature>
<feature type="region of interest" description="Disordered" evidence="2">
    <location>
        <begin position="521"/>
        <end position="583"/>
    </location>
</feature>
<feature type="compositionally biased region" description="Polar residues" evidence="2">
    <location>
        <begin position="806"/>
        <end position="821"/>
    </location>
</feature>
<feature type="region of interest" description="Disordered" evidence="2">
    <location>
        <begin position="653"/>
        <end position="702"/>
    </location>
</feature>
<keyword evidence="1" id="KW-0175">Coiled coil</keyword>
<evidence type="ECO:0000313" key="4">
    <source>
        <dbReference type="EMBL" id="GMM44383.1"/>
    </source>
</evidence>
<evidence type="ECO:0000256" key="2">
    <source>
        <dbReference type="SAM" id="MobiDB-lite"/>
    </source>
</evidence>
<feature type="compositionally biased region" description="Low complexity" evidence="2">
    <location>
        <begin position="785"/>
        <end position="801"/>
    </location>
</feature>
<feature type="compositionally biased region" description="Low complexity" evidence="2">
    <location>
        <begin position="984"/>
        <end position="996"/>
    </location>
</feature>
<dbReference type="PANTHER" id="PTHR28093:SF1">
    <property type="entry name" value="MORPHOGENESIS-RELATED PROTEIN MSB1"/>
    <property type="match status" value="1"/>
</dbReference>
<evidence type="ECO:0000313" key="5">
    <source>
        <dbReference type="Proteomes" id="UP001378960"/>
    </source>
</evidence>